<dbReference type="InterPro" id="IPR046157">
    <property type="entry name" value="DUF6159"/>
</dbReference>
<feature type="transmembrane region" description="Helical" evidence="1">
    <location>
        <begin position="21"/>
        <end position="48"/>
    </location>
</feature>
<keyword evidence="1" id="KW-0812">Transmembrane</keyword>
<protein>
    <submittedName>
        <fullName evidence="2">Uncharacterized protein</fullName>
    </submittedName>
</protein>
<accession>K6WIT0</accession>
<dbReference type="AlphaFoldDB" id="K6WIT0"/>
<evidence type="ECO:0000313" key="3">
    <source>
        <dbReference type="Proteomes" id="UP000035058"/>
    </source>
</evidence>
<evidence type="ECO:0000313" key="2">
    <source>
        <dbReference type="EMBL" id="GAB99250.1"/>
    </source>
</evidence>
<dbReference type="RefSeq" id="WP_006865517.1">
    <property type="nucleotide sequence ID" value="NZ_BAHE01000008.1"/>
</dbReference>
<reference evidence="2 3" key="1">
    <citation type="submission" date="2012-08" db="EMBL/GenBank/DDBJ databases">
        <title>Whole genome shotgun sequence of Gordonia namibiensis NBRC 108229.</title>
        <authorList>
            <person name="Isaki-Nakamura S."/>
            <person name="Hosoyama A."/>
            <person name="Tsuchikane K."/>
            <person name="Katsumata H."/>
            <person name="Baba S."/>
            <person name="Yamazaki S."/>
            <person name="Fujita N."/>
        </authorList>
    </citation>
    <scope>NUCLEOTIDE SEQUENCE [LARGE SCALE GENOMIC DNA]</scope>
    <source>
        <strain evidence="2 3">NBRC 108229</strain>
    </source>
</reference>
<evidence type="ECO:0000256" key="1">
    <source>
        <dbReference type="SAM" id="Phobius"/>
    </source>
</evidence>
<dbReference type="Proteomes" id="UP000035058">
    <property type="component" value="Unassembled WGS sequence"/>
</dbReference>
<comment type="caution">
    <text evidence="2">The sequence shown here is derived from an EMBL/GenBank/DDBJ whole genome shotgun (WGS) entry which is preliminary data.</text>
</comment>
<name>K6WIT0_9ACTN</name>
<dbReference type="EMBL" id="BAHE01000008">
    <property type="protein sequence ID" value="GAB99250.1"/>
    <property type="molecule type" value="Genomic_DNA"/>
</dbReference>
<organism evidence="2 3">
    <name type="scientific">Gordonia namibiensis NBRC 108229</name>
    <dbReference type="NCBI Taxonomy" id="1208314"/>
    <lineage>
        <taxon>Bacteria</taxon>
        <taxon>Bacillati</taxon>
        <taxon>Actinomycetota</taxon>
        <taxon>Actinomycetes</taxon>
        <taxon>Mycobacteriales</taxon>
        <taxon>Gordoniaceae</taxon>
        <taxon>Gordonia</taxon>
    </lineage>
</organism>
<keyword evidence="3" id="KW-1185">Reference proteome</keyword>
<keyword evidence="1" id="KW-1133">Transmembrane helix</keyword>
<keyword evidence="1" id="KW-0472">Membrane</keyword>
<dbReference type="Pfam" id="PF19656">
    <property type="entry name" value="DUF6159"/>
    <property type="match status" value="1"/>
</dbReference>
<feature type="transmembrane region" description="Helical" evidence="1">
    <location>
        <begin position="54"/>
        <end position="74"/>
    </location>
</feature>
<feature type="transmembrane region" description="Helical" evidence="1">
    <location>
        <begin position="176"/>
        <end position="201"/>
    </location>
</feature>
<proteinExistence type="predicted"/>
<gene>
    <name evidence="2" type="ORF">GONAM_08_00410</name>
</gene>
<sequence length="268" mass="28561">MASSWEILKASARILRSRKELTMFPVLSGCTLGILTIALGVLVVSIPALRDSTAGLIIVVAVFYFLGAYVLTFWQAALISQADVTLDGGDPSVAGGIARATRAGVRLAPWAAIVATVSYLLDVAERRLPQLNIVLDMAWNVTSFQVLPMMVLEDESVPGAVRRAREAFREVWGRNILGVASTGLISLVPAVPGAVLIWLALTELDGAMIVVVALIGILFIAAGAVIASALKGIYQTVLHHYLVDRRMPEAFGGIDGSRLVRTRRSATA</sequence>
<feature type="transmembrane region" description="Helical" evidence="1">
    <location>
        <begin position="207"/>
        <end position="230"/>
    </location>
</feature>